<dbReference type="GO" id="GO:0006508">
    <property type="term" value="P:proteolysis"/>
    <property type="evidence" value="ECO:0007669"/>
    <property type="project" value="UniProtKB-KW"/>
</dbReference>
<evidence type="ECO:0000256" key="2">
    <source>
        <dbReference type="ARBA" id="ARBA00022438"/>
    </source>
</evidence>
<dbReference type="PANTHER" id="PTHR32481">
    <property type="entry name" value="AMINOPEPTIDASE"/>
    <property type="match status" value="1"/>
</dbReference>
<dbReference type="InterPro" id="IPR023367">
    <property type="entry name" value="Peptidase_M42_dom2"/>
</dbReference>
<organism evidence="6">
    <name type="scientific">bioreactor metagenome</name>
    <dbReference type="NCBI Taxonomy" id="1076179"/>
    <lineage>
        <taxon>unclassified sequences</taxon>
        <taxon>metagenomes</taxon>
        <taxon>ecological metagenomes</taxon>
    </lineage>
</organism>
<dbReference type="Gene3D" id="2.40.30.40">
    <property type="entry name" value="Peptidase M42, domain 2"/>
    <property type="match status" value="1"/>
</dbReference>
<dbReference type="PANTHER" id="PTHR32481:SF6">
    <property type="entry name" value="ENDOGLUCANASE"/>
    <property type="match status" value="1"/>
</dbReference>
<protein>
    <submittedName>
        <fullName evidence="6">Putative aminopeptidase YsdC</fullName>
        <ecNumber evidence="6">3.4.11.-</ecNumber>
    </submittedName>
</protein>
<dbReference type="InterPro" id="IPR051464">
    <property type="entry name" value="Peptidase_M42_aminopept"/>
</dbReference>
<dbReference type="Gene3D" id="3.40.630.10">
    <property type="entry name" value="Zn peptidases"/>
    <property type="match status" value="1"/>
</dbReference>
<dbReference type="EMBL" id="VSSQ01027172">
    <property type="protein sequence ID" value="MPM76270.1"/>
    <property type="molecule type" value="Genomic_DNA"/>
</dbReference>
<comment type="caution">
    <text evidence="6">The sequence shown here is derived from an EMBL/GenBank/DDBJ whole genome shotgun (WGS) entry which is preliminary data.</text>
</comment>
<sequence length="353" mass="37878">MLDFNNLLSRLCLVPSVSSREDRAHAFFKELCAPYFDEVLCDRFGNVIAKKLCGKKGAKKLMLDAHLDEIGLVVTEICDGGFVKVAPIGGVDTGILPAMELILYGKETIRGIVAAAPPHLIPADKRGKKQEMSSVLVDTGYSRESLEKIISPGDLIGFDTKFTELLNNRAASKGMDDRACGLCLIGAVELVCGKDIDYDIYVTLSIREETGALGAVMAAYSVEPDFAIVVDVDHARLPGDTEKARDLIGEGASITYTDTLCRHLSDALVNSSKNARLPIQVIADTGHTGTNAHEMAVSAGGIPCVVLSLPLKNMHTPVELCDISDMESVANVIAAFITDGTYKGEGEILFDRT</sequence>
<dbReference type="EC" id="3.4.11.-" evidence="6"/>
<proteinExistence type="inferred from homology"/>
<dbReference type="Pfam" id="PF05343">
    <property type="entry name" value="Peptidase_M42"/>
    <property type="match status" value="1"/>
</dbReference>
<keyword evidence="5 6" id="KW-0378">Hydrolase</keyword>
<evidence type="ECO:0000256" key="3">
    <source>
        <dbReference type="ARBA" id="ARBA00022670"/>
    </source>
</evidence>
<dbReference type="SUPFAM" id="SSF53187">
    <property type="entry name" value="Zn-dependent exopeptidases"/>
    <property type="match status" value="1"/>
</dbReference>
<accession>A0A645CH49</accession>
<name>A0A645CH49_9ZZZZ</name>
<keyword evidence="4" id="KW-0479">Metal-binding</keyword>
<dbReference type="AlphaFoldDB" id="A0A645CH49"/>
<evidence type="ECO:0000256" key="1">
    <source>
        <dbReference type="ARBA" id="ARBA00006272"/>
    </source>
</evidence>
<reference evidence="6" key="1">
    <citation type="submission" date="2019-08" db="EMBL/GenBank/DDBJ databases">
        <authorList>
            <person name="Kucharzyk K."/>
            <person name="Murdoch R.W."/>
            <person name="Higgins S."/>
            <person name="Loffler F."/>
        </authorList>
    </citation>
    <scope>NUCLEOTIDE SEQUENCE</scope>
</reference>
<evidence type="ECO:0000256" key="5">
    <source>
        <dbReference type="ARBA" id="ARBA00022801"/>
    </source>
</evidence>
<evidence type="ECO:0000256" key="4">
    <source>
        <dbReference type="ARBA" id="ARBA00022723"/>
    </source>
</evidence>
<keyword evidence="2 6" id="KW-0031">Aminopeptidase</keyword>
<keyword evidence="3" id="KW-0645">Protease</keyword>
<comment type="similarity">
    <text evidence="1">Belongs to the peptidase M42 family.</text>
</comment>
<dbReference type="SUPFAM" id="SSF101821">
    <property type="entry name" value="Aminopeptidase/glucanase lid domain"/>
    <property type="match status" value="1"/>
</dbReference>
<gene>
    <name evidence="6" type="primary">ysdC_34</name>
    <name evidence="6" type="ORF">SDC9_123267</name>
</gene>
<evidence type="ECO:0000313" key="6">
    <source>
        <dbReference type="EMBL" id="MPM76270.1"/>
    </source>
</evidence>
<dbReference type="PIRSF" id="PIRSF001123">
    <property type="entry name" value="PepA_GA"/>
    <property type="match status" value="1"/>
</dbReference>
<dbReference type="GO" id="GO:0004177">
    <property type="term" value="F:aminopeptidase activity"/>
    <property type="evidence" value="ECO:0007669"/>
    <property type="project" value="UniProtKB-KW"/>
</dbReference>
<dbReference type="GO" id="GO:0046872">
    <property type="term" value="F:metal ion binding"/>
    <property type="evidence" value="ECO:0007669"/>
    <property type="project" value="UniProtKB-KW"/>
</dbReference>
<dbReference type="InterPro" id="IPR008007">
    <property type="entry name" value="Peptidase_M42"/>
</dbReference>